<keyword evidence="1" id="KW-0175">Coiled coil</keyword>
<proteinExistence type="predicted"/>
<gene>
    <name evidence="2" type="ORF">B0H17DRAFT_1147025</name>
</gene>
<comment type="caution">
    <text evidence="2">The sequence shown here is derived from an EMBL/GenBank/DDBJ whole genome shotgun (WGS) entry which is preliminary data.</text>
</comment>
<dbReference type="EMBL" id="JARKIE010000332">
    <property type="protein sequence ID" value="KAJ7653761.1"/>
    <property type="molecule type" value="Genomic_DNA"/>
</dbReference>
<feature type="coiled-coil region" evidence="1">
    <location>
        <begin position="284"/>
        <end position="318"/>
    </location>
</feature>
<name>A0AAD7CMP9_MYCRO</name>
<sequence length="516" mass="55222">MDSGKNSSGFKLMLPASSTYNLGACRTSSPIVPLGYAEEGLKAFTEENERYGASTGCRRDVLNVRTTRDDVEASLRLRAEGGRPSSAAFEKERAADDALFAGRHGDGADPASTISSQARRDARIENVSPIVPQSFAVGPSLASRPVLHNKGKGESGPALATRTSANVTILANHIVTSQMKHSSLALDVSNTIQHLEGKLAHIAAGGNLSGGTVPVDTASLQRMEAHVDWIKKELERSQRDLSRISSAVALHDNTNDSSSHDIVAIICDLADVAKQVTNESGDAVNALEARLDSLLETNKDLRARNTELEGKVNDLEFKASTVSVRHRDLKRQILEVRKNVVEIQISLNGNTEVTTGGGGCPLNLAATRKRGAPADAETSSSKRPKSIPCEVGSKNCYIHWVEMFPIGTKVQGTPMKIVSQMLSVVFPRAAYELPTVFVEKNKGNTGILIGFEKQQDGATLVRKWAAAPDRPEELSNITITFVASPTNVPSMRNSVASGSGMTAREKEIASLTAGNY</sequence>
<organism evidence="2 3">
    <name type="scientific">Mycena rosella</name>
    <name type="common">Pink bonnet</name>
    <name type="synonym">Agaricus rosellus</name>
    <dbReference type="NCBI Taxonomy" id="1033263"/>
    <lineage>
        <taxon>Eukaryota</taxon>
        <taxon>Fungi</taxon>
        <taxon>Dikarya</taxon>
        <taxon>Basidiomycota</taxon>
        <taxon>Agaricomycotina</taxon>
        <taxon>Agaricomycetes</taxon>
        <taxon>Agaricomycetidae</taxon>
        <taxon>Agaricales</taxon>
        <taxon>Marasmiineae</taxon>
        <taxon>Mycenaceae</taxon>
        <taxon>Mycena</taxon>
    </lineage>
</organism>
<evidence type="ECO:0000256" key="1">
    <source>
        <dbReference type="SAM" id="Coils"/>
    </source>
</evidence>
<evidence type="ECO:0000313" key="3">
    <source>
        <dbReference type="Proteomes" id="UP001221757"/>
    </source>
</evidence>
<reference evidence="2" key="1">
    <citation type="submission" date="2023-03" db="EMBL/GenBank/DDBJ databases">
        <title>Massive genome expansion in bonnet fungi (Mycena s.s.) driven by repeated elements and novel gene families across ecological guilds.</title>
        <authorList>
            <consortium name="Lawrence Berkeley National Laboratory"/>
            <person name="Harder C.B."/>
            <person name="Miyauchi S."/>
            <person name="Viragh M."/>
            <person name="Kuo A."/>
            <person name="Thoen E."/>
            <person name="Andreopoulos B."/>
            <person name="Lu D."/>
            <person name="Skrede I."/>
            <person name="Drula E."/>
            <person name="Henrissat B."/>
            <person name="Morin E."/>
            <person name="Kohler A."/>
            <person name="Barry K."/>
            <person name="LaButti K."/>
            <person name="Morin E."/>
            <person name="Salamov A."/>
            <person name="Lipzen A."/>
            <person name="Mereny Z."/>
            <person name="Hegedus B."/>
            <person name="Baldrian P."/>
            <person name="Stursova M."/>
            <person name="Weitz H."/>
            <person name="Taylor A."/>
            <person name="Grigoriev I.V."/>
            <person name="Nagy L.G."/>
            <person name="Martin F."/>
            <person name="Kauserud H."/>
        </authorList>
    </citation>
    <scope>NUCLEOTIDE SEQUENCE</scope>
    <source>
        <strain evidence="2">CBHHK067</strain>
    </source>
</reference>
<keyword evidence="3" id="KW-1185">Reference proteome</keyword>
<dbReference type="AlphaFoldDB" id="A0AAD7CMP9"/>
<accession>A0AAD7CMP9</accession>
<evidence type="ECO:0000313" key="2">
    <source>
        <dbReference type="EMBL" id="KAJ7653761.1"/>
    </source>
</evidence>
<protein>
    <submittedName>
        <fullName evidence="2">Uncharacterized protein</fullName>
    </submittedName>
</protein>
<dbReference type="Proteomes" id="UP001221757">
    <property type="component" value="Unassembled WGS sequence"/>
</dbReference>